<feature type="compositionally biased region" description="Basic residues" evidence="2">
    <location>
        <begin position="361"/>
        <end position="373"/>
    </location>
</feature>
<dbReference type="RefSeq" id="WP_007390830.1">
    <property type="nucleotide sequence ID" value="NZ_ADGP01000014.1"/>
</dbReference>
<protein>
    <recommendedName>
        <fullName evidence="3">Cell envelope-related transcriptional attenuator domain-containing protein</fullName>
    </recommendedName>
</protein>
<dbReference type="Proteomes" id="UP000003242">
    <property type="component" value="Unassembled WGS sequence"/>
</dbReference>
<dbReference type="Gene3D" id="3.40.630.190">
    <property type="entry name" value="LCP protein"/>
    <property type="match status" value="1"/>
</dbReference>
<evidence type="ECO:0000313" key="4">
    <source>
        <dbReference type="EMBL" id="EFD94354.1"/>
    </source>
</evidence>
<feature type="compositionally biased region" description="Polar residues" evidence="2">
    <location>
        <begin position="315"/>
        <end position="348"/>
    </location>
</feature>
<dbReference type="AlphaFoldDB" id="D3LTY3"/>
<dbReference type="EMBL" id="AFIJ01000017">
    <property type="protein sequence ID" value="EGL41144.1"/>
    <property type="molecule type" value="Genomic_DNA"/>
</dbReference>
<reference evidence="6" key="1">
    <citation type="submission" date="2009-12" db="EMBL/GenBank/DDBJ databases">
        <title>Sequence of Clostridiales genomosp. BVAB3 str. UPII9-5.</title>
        <authorList>
            <person name="Madupu R."/>
            <person name="Durkin A.S."/>
            <person name="Torralba M."/>
            <person name="Methe B."/>
            <person name="Sutton G.G."/>
            <person name="Strausberg R.L."/>
            <person name="Nelson K.E."/>
        </authorList>
    </citation>
    <scope>NUCLEOTIDE SEQUENCE [LARGE SCALE GENOMIC DNA]</scope>
    <source>
        <strain evidence="6">28L</strain>
    </source>
</reference>
<evidence type="ECO:0000259" key="3">
    <source>
        <dbReference type="Pfam" id="PF03816"/>
    </source>
</evidence>
<keyword evidence="7" id="KW-1185">Reference proteome</keyword>
<feature type="domain" description="Cell envelope-related transcriptional attenuator" evidence="3">
    <location>
        <begin position="97"/>
        <end position="234"/>
    </location>
</feature>
<sequence>MKKDRKTERRPLHPKVIGRRRRFKRWGYIIIFLCICIGLLTAARSHYQTTRAQQLQTEMAAVQNGSSKSFSQMSPDMPLYMLLVGVDKEKPQQANFIAVAAINTAKQHVDFIMLPDTTKVDSRQDDKSEYLRDVYGEGGLPLLQAVVEDIFHIPIPFYAVFTEDTFSRLLEMNNGFSMYVEKPMYHGDKNGHTEFNIFQGYQRLNGQEAVGYMRYLDADGEIARVQRQERLVKLFYQTRRQHWGWTNMLFMYRFWNHVQSNIKTKDMAKLAYTFSHAGSTQIKFYILPGEADTGATGYWIFDPVEVQKLIGTTNNAIASPPSTTPSETMNTGEDTTTGDAPASSSSSGKEAVTPALSQHQEKKKQHVRIKNSKKNNSPSKQRGI</sequence>
<dbReference type="OrthoDB" id="9782542at2"/>
<gene>
    <name evidence="4" type="ORF">HMPREF0889_1534</name>
    <name evidence="5" type="ORF">HMPREF1039_1531</name>
</gene>
<evidence type="ECO:0000313" key="5">
    <source>
        <dbReference type="EMBL" id="EGL41144.1"/>
    </source>
</evidence>
<reference evidence="5 7" key="3">
    <citation type="submission" date="2011-04" db="EMBL/GenBank/DDBJ databases">
        <authorList>
            <person name="Harkins D.M."/>
            <person name="Madupu R."/>
            <person name="Durkin A.S."/>
            <person name="Torralba M."/>
            <person name="Methe B."/>
            <person name="Sutton G.G."/>
            <person name="Nelson K.E."/>
        </authorList>
    </citation>
    <scope>NUCLEOTIDE SEQUENCE [LARGE SCALE GENOMIC DNA]</scope>
    <source>
        <strain evidence="5 7">UPII 199-6</strain>
    </source>
</reference>
<feature type="region of interest" description="Disordered" evidence="2">
    <location>
        <begin position="315"/>
        <end position="384"/>
    </location>
</feature>
<dbReference type="STRING" id="699218.HMPREF0889_1534"/>
<proteinExistence type="inferred from homology"/>
<reference evidence="4" key="2">
    <citation type="submission" date="2009-12" db="EMBL/GenBank/DDBJ databases">
        <authorList>
            <person name="Madupu R."/>
            <person name="Durkin A.S."/>
            <person name="Torralba M."/>
            <person name="Methe B."/>
            <person name="Sutton G.G."/>
            <person name="Strausberg R.L."/>
            <person name="Nelson K.E."/>
        </authorList>
    </citation>
    <scope>NUCLEOTIDE SEQUENCE</scope>
    <source>
        <strain evidence="4">28L</strain>
    </source>
</reference>
<dbReference type="InterPro" id="IPR004474">
    <property type="entry name" value="LytR_CpsA_psr"/>
</dbReference>
<dbReference type="PANTHER" id="PTHR33392">
    <property type="entry name" value="POLYISOPRENYL-TEICHOIC ACID--PEPTIDOGLYCAN TEICHOIC ACID TRANSFERASE TAGU"/>
    <property type="match status" value="1"/>
</dbReference>
<comment type="similarity">
    <text evidence="1">Belongs to the LytR/CpsA/Psr (LCP) family.</text>
</comment>
<evidence type="ECO:0000313" key="7">
    <source>
        <dbReference type="Proteomes" id="UP000004018"/>
    </source>
</evidence>
<evidence type="ECO:0000313" key="6">
    <source>
        <dbReference type="Proteomes" id="UP000003242"/>
    </source>
</evidence>
<dbReference type="Proteomes" id="UP000004018">
    <property type="component" value="Unassembled WGS sequence"/>
</dbReference>
<dbReference type="eggNOG" id="COG1316">
    <property type="taxonomic scope" value="Bacteria"/>
</dbReference>
<organism evidence="4 6">
    <name type="scientific">Megasphaera lornae</name>
    <dbReference type="NCBI Taxonomy" id="1000568"/>
    <lineage>
        <taxon>Bacteria</taxon>
        <taxon>Bacillati</taxon>
        <taxon>Bacillota</taxon>
        <taxon>Negativicutes</taxon>
        <taxon>Veillonellales</taxon>
        <taxon>Veillonellaceae</taxon>
        <taxon>Megasphaera</taxon>
    </lineage>
</organism>
<feature type="compositionally biased region" description="Low complexity" evidence="2">
    <location>
        <begin position="374"/>
        <end position="384"/>
    </location>
</feature>
<dbReference type="EMBL" id="ADGP01000014">
    <property type="protein sequence ID" value="EFD94354.1"/>
    <property type="molecule type" value="Genomic_DNA"/>
</dbReference>
<comment type="caution">
    <text evidence="4">The sequence shown here is derived from an EMBL/GenBank/DDBJ whole genome shotgun (WGS) entry which is preliminary data.</text>
</comment>
<accession>D3LTY3</accession>
<dbReference type="Pfam" id="PF03816">
    <property type="entry name" value="LytR_cpsA_psr"/>
    <property type="match status" value="1"/>
</dbReference>
<evidence type="ECO:0000256" key="1">
    <source>
        <dbReference type="ARBA" id="ARBA00006068"/>
    </source>
</evidence>
<dbReference type="InterPro" id="IPR050922">
    <property type="entry name" value="LytR/CpsA/Psr_CW_biosynth"/>
</dbReference>
<name>D3LTY3_9FIRM</name>
<dbReference type="PANTHER" id="PTHR33392:SF6">
    <property type="entry name" value="POLYISOPRENYL-TEICHOIC ACID--PEPTIDOGLYCAN TEICHOIC ACID TRANSFERASE TAGU"/>
    <property type="match status" value="1"/>
</dbReference>
<evidence type="ECO:0000256" key="2">
    <source>
        <dbReference type="SAM" id="MobiDB-lite"/>
    </source>
</evidence>